<organism evidence="1 2">
    <name type="scientific">Trichuris suis</name>
    <name type="common">pig whipworm</name>
    <dbReference type="NCBI Taxonomy" id="68888"/>
    <lineage>
        <taxon>Eukaryota</taxon>
        <taxon>Metazoa</taxon>
        <taxon>Ecdysozoa</taxon>
        <taxon>Nematoda</taxon>
        <taxon>Enoplea</taxon>
        <taxon>Dorylaimia</taxon>
        <taxon>Trichinellida</taxon>
        <taxon>Trichuridae</taxon>
        <taxon>Trichuris</taxon>
    </lineage>
</organism>
<keyword evidence="2" id="KW-1185">Reference proteome</keyword>
<evidence type="ECO:0000313" key="2">
    <source>
        <dbReference type="Proteomes" id="UP000030764"/>
    </source>
</evidence>
<dbReference type="AlphaFoldDB" id="A0A085M463"/>
<name>A0A085M463_9BILA</name>
<proteinExistence type="predicted"/>
<feature type="non-terminal residue" evidence="1">
    <location>
        <position position="1"/>
    </location>
</feature>
<sequence length="266" mass="28476">ALPFIKRKVNRGLPSGSAHHLALGVKKDHINHSMSVPVLVFVATTKQLSIGSHHLSCTASLQAMLLKALALCISAVLAAAEQVNMELTDDSTFVDQAIIRQAEPTKMEIEFVEETARPLESANGLEITELTEDVANLVRPQESRQRASLPLLGGNYLPTPRHDVAYAAAGYSSGQRTSLPPFRKAYSPAASVPSGYNVMPMADVNYGTGCAGPSVRSSGPTQVMSSYIAAPPSVPYSQQGAVIRTGYGRRRKRSPTLLALRQLLKG</sequence>
<protein>
    <submittedName>
        <fullName evidence="1">Uncharacterized protein</fullName>
    </submittedName>
</protein>
<dbReference type="Proteomes" id="UP000030764">
    <property type="component" value="Unassembled WGS sequence"/>
</dbReference>
<accession>A0A085M463</accession>
<feature type="non-terminal residue" evidence="1">
    <location>
        <position position="266"/>
    </location>
</feature>
<dbReference type="EMBL" id="KL363233">
    <property type="protein sequence ID" value="KFD52009.1"/>
    <property type="molecule type" value="Genomic_DNA"/>
</dbReference>
<gene>
    <name evidence="1" type="ORF">M513_07141</name>
</gene>
<reference evidence="1 2" key="1">
    <citation type="journal article" date="2014" name="Nat. Genet.">
        <title>Genome and transcriptome of the porcine whipworm Trichuris suis.</title>
        <authorList>
            <person name="Jex A.R."/>
            <person name="Nejsum P."/>
            <person name="Schwarz E.M."/>
            <person name="Hu L."/>
            <person name="Young N.D."/>
            <person name="Hall R.S."/>
            <person name="Korhonen P.K."/>
            <person name="Liao S."/>
            <person name="Thamsborg S."/>
            <person name="Xia J."/>
            <person name="Xu P."/>
            <person name="Wang S."/>
            <person name="Scheerlinck J.P."/>
            <person name="Hofmann A."/>
            <person name="Sternberg P.W."/>
            <person name="Wang J."/>
            <person name="Gasser R.B."/>
        </authorList>
    </citation>
    <scope>NUCLEOTIDE SEQUENCE [LARGE SCALE GENOMIC DNA]</scope>
    <source>
        <strain evidence="1">DCEP-RM93M</strain>
    </source>
</reference>
<evidence type="ECO:0000313" key="1">
    <source>
        <dbReference type="EMBL" id="KFD52009.1"/>
    </source>
</evidence>